<sequence length="458" mass="50446">MDRFGISDRAGAAIVSDALQDVGIISGNNVLNVFDRNKIRRGRTKARTTLLPQIIKDYDHDQFGLYFDGRKDRTLLVEDNRRKVIKEEHISLVKEPGSEYIGHVSVNFGRAQIIGNNIYSFLSCIDNDIDVTKLVAKEHLSIQVSKEVYPRPALACHALTLHALACHALCRPTLACHAVAHPALAFHALARPALSCHSLGLPCIGLPCLGPTCPRPPCPSHLNDSRCNSSSTEAGVLVIHHWTTARPLPKEVRTITDGGTFSSTITIPAGEATTTHLPASSLFVSEVTSRHCLSLLENRLNARSFRAAVTVLKPLLVSELTSRHCLSLIENRLDARRFRAAVTALEALLVSDLKSRHCLSLLENRLNARRFRAAVTVLKPLLVSELTSRHCLSLIENRLDARRFRAAVTALEALLVSDLKSRHCLSLLENRLNAVSFRAAVTKLKARRVTELKGQSKS</sequence>
<dbReference type="Proteomes" id="UP000499080">
    <property type="component" value="Unassembled WGS sequence"/>
</dbReference>
<protein>
    <submittedName>
        <fullName evidence="1">Uncharacterized protein</fullName>
    </submittedName>
</protein>
<accession>A0A4Y2HZV3</accession>
<proteinExistence type="predicted"/>
<evidence type="ECO:0000313" key="1">
    <source>
        <dbReference type="EMBL" id="GBM70808.1"/>
    </source>
</evidence>
<organism evidence="1 2">
    <name type="scientific">Araneus ventricosus</name>
    <name type="common">Orbweaver spider</name>
    <name type="synonym">Epeira ventricosa</name>
    <dbReference type="NCBI Taxonomy" id="182803"/>
    <lineage>
        <taxon>Eukaryota</taxon>
        <taxon>Metazoa</taxon>
        <taxon>Ecdysozoa</taxon>
        <taxon>Arthropoda</taxon>
        <taxon>Chelicerata</taxon>
        <taxon>Arachnida</taxon>
        <taxon>Araneae</taxon>
        <taxon>Araneomorphae</taxon>
        <taxon>Entelegynae</taxon>
        <taxon>Araneoidea</taxon>
        <taxon>Araneidae</taxon>
        <taxon>Araneus</taxon>
    </lineage>
</organism>
<dbReference type="EMBL" id="BGPR01002275">
    <property type="protein sequence ID" value="GBM70808.1"/>
    <property type="molecule type" value="Genomic_DNA"/>
</dbReference>
<name>A0A4Y2HZV3_ARAVE</name>
<keyword evidence="2" id="KW-1185">Reference proteome</keyword>
<dbReference type="AlphaFoldDB" id="A0A4Y2HZV3"/>
<evidence type="ECO:0000313" key="2">
    <source>
        <dbReference type="Proteomes" id="UP000499080"/>
    </source>
</evidence>
<comment type="caution">
    <text evidence="1">The sequence shown here is derived from an EMBL/GenBank/DDBJ whole genome shotgun (WGS) entry which is preliminary data.</text>
</comment>
<gene>
    <name evidence="1" type="ORF">AVEN_142097_1</name>
</gene>
<reference evidence="1 2" key="1">
    <citation type="journal article" date="2019" name="Sci. Rep.">
        <title>Orb-weaving spider Araneus ventricosus genome elucidates the spidroin gene catalogue.</title>
        <authorList>
            <person name="Kono N."/>
            <person name="Nakamura H."/>
            <person name="Ohtoshi R."/>
            <person name="Moran D.A.P."/>
            <person name="Shinohara A."/>
            <person name="Yoshida Y."/>
            <person name="Fujiwara M."/>
            <person name="Mori M."/>
            <person name="Tomita M."/>
            <person name="Arakawa K."/>
        </authorList>
    </citation>
    <scope>NUCLEOTIDE SEQUENCE [LARGE SCALE GENOMIC DNA]</scope>
</reference>